<evidence type="ECO:0000313" key="2">
    <source>
        <dbReference type="Proteomes" id="UP001269375"/>
    </source>
</evidence>
<dbReference type="RefSeq" id="WP_251592619.1">
    <property type="nucleotide sequence ID" value="NZ_JAMLJI010000002.1"/>
</dbReference>
<keyword evidence="2" id="KW-1185">Reference proteome</keyword>
<dbReference type="SUPFAM" id="SSF53850">
    <property type="entry name" value="Periplasmic binding protein-like II"/>
    <property type="match status" value="1"/>
</dbReference>
<dbReference type="Proteomes" id="UP001269375">
    <property type="component" value="Unassembled WGS sequence"/>
</dbReference>
<accession>A0ABU1GSD2</accession>
<evidence type="ECO:0008006" key="3">
    <source>
        <dbReference type="Google" id="ProtNLM"/>
    </source>
</evidence>
<organism evidence="1 2">
    <name type="scientific">Larsenimonas suaedae</name>
    <dbReference type="NCBI Taxonomy" id="1851019"/>
    <lineage>
        <taxon>Bacteria</taxon>
        <taxon>Pseudomonadati</taxon>
        <taxon>Pseudomonadota</taxon>
        <taxon>Gammaproteobacteria</taxon>
        <taxon>Oceanospirillales</taxon>
        <taxon>Halomonadaceae</taxon>
        <taxon>Larsenimonas</taxon>
    </lineage>
</organism>
<dbReference type="Gene3D" id="3.40.190.10">
    <property type="entry name" value="Periplasmic binding protein-like II"/>
    <property type="match status" value="1"/>
</dbReference>
<dbReference type="EMBL" id="JARWAO010000001">
    <property type="protein sequence ID" value="MDR5894935.1"/>
    <property type="molecule type" value="Genomic_DNA"/>
</dbReference>
<name>A0ABU1GSD2_9GAMM</name>
<evidence type="ECO:0000313" key="1">
    <source>
        <dbReference type="EMBL" id="MDR5894935.1"/>
    </source>
</evidence>
<sequence>MLLGSAKGAQHEETIVLIANKQSSFASLSTESVRAIFAMRLRTFPGGRAAHVFVLPDNNPLHDAFCKQLLNVYPHQLRLAWDRAVFSGTGQAPNTVESISDMLDLVATTPGGIGYVKKGQADDRVRIISLD</sequence>
<reference evidence="1 2" key="1">
    <citation type="submission" date="2023-04" db="EMBL/GenBank/DDBJ databases">
        <title>A long-awaited taxogenomic arrangement of the family Halomonadaceae.</title>
        <authorList>
            <person name="De La Haba R."/>
            <person name="Chuvochina M."/>
            <person name="Wittouck S."/>
            <person name="Arahal D.R."/>
            <person name="Sanchez-Porro C."/>
            <person name="Hugenholtz P."/>
            <person name="Ventosa A."/>
        </authorList>
    </citation>
    <scope>NUCLEOTIDE SEQUENCE [LARGE SCALE GENOMIC DNA]</scope>
    <source>
        <strain evidence="1 2">DSM 22428</strain>
    </source>
</reference>
<proteinExistence type="predicted"/>
<comment type="caution">
    <text evidence="1">The sequence shown here is derived from an EMBL/GenBank/DDBJ whole genome shotgun (WGS) entry which is preliminary data.</text>
</comment>
<protein>
    <recommendedName>
        <fullName evidence="3">PBP domain-containing protein</fullName>
    </recommendedName>
</protein>
<gene>
    <name evidence="1" type="ORF">QC825_02450</name>
</gene>